<dbReference type="Proteomes" id="UP000179807">
    <property type="component" value="Unassembled WGS sequence"/>
</dbReference>
<keyword evidence="3 6" id="KW-0547">Nucleotide-binding</keyword>
<dbReference type="EMBL" id="MLAK01000926">
    <property type="protein sequence ID" value="OHT01073.1"/>
    <property type="molecule type" value="Genomic_DNA"/>
</dbReference>
<dbReference type="GO" id="GO:0005737">
    <property type="term" value="C:cytoplasm"/>
    <property type="evidence" value="ECO:0007669"/>
    <property type="project" value="TreeGrafter"/>
</dbReference>
<evidence type="ECO:0000256" key="4">
    <source>
        <dbReference type="ARBA" id="ARBA00022777"/>
    </source>
</evidence>
<dbReference type="GO" id="GO:0035556">
    <property type="term" value="P:intracellular signal transduction"/>
    <property type="evidence" value="ECO:0007669"/>
    <property type="project" value="TreeGrafter"/>
</dbReference>
<keyword evidence="2" id="KW-0808">Transferase</keyword>
<organism evidence="9 10">
    <name type="scientific">Tritrichomonas foetus</name>
    <dbReference type="NCBI Taxonomy" id="1144522"/>
    <lineage>
        <taxon>Eukaryota</taxon>
        <taxon>Metamonada</taxon>
        <taxon>Parabasalia</taxon>
        <taxon>Tritrichomonadida</taxon>
        <taxon>Tritrichomonadidae</taxon>
        <taxon>Tritrichomonas</taxon>
    </lineage>
</organism>
<dbReference type="SUPFAM" id="SSF56112">
    <property type="entry name" value="Protein kinase-like (PK-like)"/>
    <property type="match status" value="1"/>
</dbReference>
<dbReference type="CDD" id="cd14003">
    <property type="entry name" value="STKc_AMPK-like"/>
    <property type="match status" value="1"/>
</dbReference>
<evidence type="ECO:0000256" key="6">
    <source>
        <dbReference type="PROSITE-ProRule" id="PRU10141"/>
    </source>
</evidence>
<evidence type="ECO:0000256" key="5">
    <source>
        <dbReference type="ARBA" id="ARBA00022840"/>
    </source>
</evidence>
<dbReference type="RefSeq" id="XP_068354209.1">
    <property type="nucleotide sequence ID" value="XM_068490218.1"/>
</dbReference>
<keyword evidence="10" id="KW-1185">Reference proteome</keyword>
<evidence type="ECO:0000313" key="10">
    <source>
        <dbReference type="Proteomes" id="UP000179807"/>
    </source>
</evidence>
<dbReference type="InterPro" id="IPR011009">
    <property type="entry name" value="Kinase-like_dom_sf"/>
</dbReference>
<evidence type="ECO:0000256" key="1">
    <source>
        <dbReference type="ARBA" id="ARBA00022527"/>
    </source>
</evidence>
<feature type="domain" description="Protein kinase" evidence="8">
    <location>
        <begin position="16"/>
        <end position="269"/>
    </location>
</feature>
<feature type="binding site" evidence="6">
    <location>
        <position position="45"/>
    </location>
    <ligand>
        <name>ATP</name>
        <dbReference type="ChEBI" id="CHEBI:30616"/>
    </ligand>
</feature>
<name>A0A1J4JPL1_9EUKA</name>
<keyword evidence="1 7" id="KW-0723">Serine/threonine-protein kinase</keyword>
<evidence type="ECO:0000256" key="2">
    <source>
        <dbReference type="ARBA" id="ARBA00022679"/>
    </source>
</evidence>
<dbReference type="GeneID" id="94824922"/>
<dbReference type="FunFam" id="1.10.510.10:FF:000956">
    <property type="entry name" value="CAMK family protein kinase"/>
    <property type="match status" value="1"/>
</dbReference>
<dbReference type="PROSITE" id="PS00108">
    <property type="entry name" value="PROTEIN_KINASE_ST"/>
    <property type="match status" value="1"/>
</dbReference>
<reference evidence="9" key="1">
    <citation type="submission" date="2016-10" db="EMBL/GenBank/DDBJ databases">
        <authorList>
            <person name="Benchimol M."/>
            <person name="Almeida L.G."/>
            <person name="Vasconcelos A.T."/>
            <person name="Perreira-Neves A."/>
            <person name="Rosa I.A."/>
            <person name="Tasca T."/>
            <person name="Bogo M.R."/>
            <person name="de Souza W."/>
        </authorList>
    </citation>
    <scope>NUCLEOTIDE SEQUENCE [LARGE SCALE GENOMIC DNA]</scope>
    <source>
        <strain evidence="9">K</strain>
    </source>
</reference>
<dbReference type="OrthoDB" id="10252171at2759"/>
<dbReference type="InterPro" id="IPR008271">
    <property type="entry name" value="Ser/Thr_kinase_AS"/>
</dbReference>
<dbReference type="Pfam" id="PF00069">
    <property type="entry name" value="Pkinase"/>
    <property type="match status" value="1"/>
</dbReference>
<dbReference type="InterPro" id="IPR000719">
    <property type="entry name" value="Prot_kinase_dom"/>
</dbReference>
<protein>
    <submittedName>
        <fullName evidence="9">CAMK family protein kinase</fullName>
    </submittedName>
</protein>
<evidence type="ECO:0000256" key="7">
    <source>
        <dbReference type="RuleBase" id="RU000304"/>
    </source>
</evidence>
<evidence type="ECO:0000259" key="8">
    <source>
        <dbReference type="PROSITE" id="PS50011"/>
    </source>
</evidence>
<dbReference type="SMART" id="SM00220">
    <property type="entry name" value="S_TKc"/>
    <property type="match status" value="1"/>
</dbReference>
<evidence type="ECO:0000313" key="9">
    <source>
        <dbReference type="EMBL" id="OHT01073.1"/>
    </source>
</evidence>
<comment type="similarity">
    <text evidence="7">Belongs to the protein kinase superfamily.</text>
</comment>
<proteinExistence type="inferred from homology"/>
<dbReference type="InterPro" id="IPR017441">
    <property type="entry name" value="Protein_kinase_ATP_BS"/>
</dbReference>
<dbReference type="GO" id="GO:0005524">
    <property type="term" value="F:ATP binding"/>
    <property type="evidence" value="ECO:0007669"/>
    <property type="project" value="UniProtKB-UniRule"/>
</dbReference>
<keyword evidence="5 6" id="KW-0067">ATP-binding</keyword>
<dbReference type="PANTHER" id="PTHR24346">
    <property type="entry name" value="MAP/MICROTUBULE AFFINITY-REGULATING KINASE"/>
    <property type="match status" value="1"/>
</dbReference>
<dbReference type="VEuPathDB" id="TrichDB:TRFO_01638"/>
<dbReference type="PANTHER" id="PTHR24346:SF82">
    <property type="entry name" value="KP78A-RELATED"/>
    <property type="match status" value="1"/>
</dbReference>
<gene>
    <name evidence="9" type="ORF">TRFO_01638</name>
</gene>
<dbReference type="FunFam" id="3.30.200.20:FF:000042">
    <property type="entry name" value="Aurora kinase A"/>
    <property type="match status" value="1"/>
</dbReference>
<accession>A0A1J4JPL1</accession>
<evidence type="ECO:0000256" key="3">
    <source>
        <dbReference type="ARBA" id="ARBA00022741"/>
    </source>
</evidence>
<dbReference type="PROSITE" id="PS00107">
    <property type="entry name" value="PROTEIN_KINASE_ATP"/>
    <property type="match status" value="1"/>
</dbReference>
<dbReference type="Gene3D" id="1.10.510.10">
    <property type="entry name" value="Transferase(Phosphotransferase) domain 1"/>
    <property type="match status" value="1"/>
</dbReference>
<sequence>METTTLFDIPKTVGDYILQEPIGSGAYSKVYSAQHKVKDEMIVIKVISKNLIKTTVDIEHLQREVSVMQKLKHPNIVNFYDFIEDSNNYYLEMEYVNGITLLDYVNDSNVLPEPIVIRVFLQLMNAIAYLHSNNIAHRDLKLENVMVDQYKTVKVLDFGFCNYYNDNQQLFTTYCGSLNYAAPEIILQNPYKGCCADIWSLGVILYALVTAELPWPTENVHQMVNCIKEAEFTVPVSISARCSSLIKQMLVADPDNRLTAQEVLCHPFLCGTVSSSKSMQGRQLSLSTSSFIIVSKKRQRSSLKRVPVITKPFKDGCGMGLVRSGSRNVFASGKSLLLRLCDDVSSARGGNYGQVRNMRFRSASVGAKDVPSDLDYGSRSPLAANFE</sequence>
<keyword evidence="4 9" id="KW-0418">Kinase</keyword>
<dbReference type="GO" id="GO:0004674">
    <property type="term" value="F:protein serine/threonine kinase activity"/>
    <property type="evidence" value="ECO:0007669"/>
    <property type="project" value="UniProtKB-KW"/>
</dbReference>
<dbReference type="AlphaFoldDB" id="A0A1J4JPL1"/>
<comment type="caution">
    <text evidence="9">The sequence shown here is derived from an EMBL/GenBank/DDBJ whole genome shotgun (WGS) entry which is preliminary data.</text>
</comment>
<dbReference type="PROSITE" id="PS50011">
    <property type="entry name" value="PROTEIN_KINASE_DOM"/>
    <property type="match status" value="1"/>
</dbReference>